<reference evidence="2 3" key="1">
    <citation type="submission" date="2021-03" db="EMBL/GenBank/DDBJ databases">
        <title>Sequencing the genomes of 1000 actinobacteria strains.</title>
        <authorList>
            <person name="Klenk H.-P."/>
        </authorList>
    </citation>
    <scope>NUCLEOTIDE SEQUENCE [LARGE SCALE GENOMIC DNA]</scope>
    <source>
        <strain evidence="2 3">DSM 45256</strain>
    </source>
</reference>
<gene>
    <name evidence="2" type="ORF">JOF36_006842</name>
</gene>
<name>A0ABS4W4L8_9PSEU</name>
<dbReference type="Proteomes" id="UP001519295">
    <property type="component" value="Unassembled WGS sequence"/>
</dbReference>
<evidence type="ECO:0000313" key="3">
    <source>
        <dbReference type="Proteomes" id="UP001519295"/>
    </source>
</evidence>
<feature type="transmembrane region" description="Helical" evidence="1">
    <location>
        <begin position="50"/>
        <end position="72"/>
    </location>
</feature>
<keyword evidence="3" id="KW-1185">Reference proteome</keyword>
<evidence type="ECO:0000256" key="1">
    <source>
        <dbReference type="SAM" id="Phobius"/>
    </source>
</evidence>
<sequence length="83" mass="9160">MSDPARRTWLVRMLSFPEDMPRPLLVLIAVSSSLVGVFFVPLLLPEGSPAWVHAIAAALVVFGLMVVTAALLRRAHARGRERR</sequence>
<keyword evidence="1" id="KW-1133">Transmembrane helix</keyword>
<evidence type="ECO:0000313" key="2">
    <source>
        <dbReference type="EMBL" id="MBP2371146.1"/>
    </source>
</evidence>
<accession>A0ABS4W4L8</accession>
<proteinExistence type="predicted"/>
<comment type="caution">
    <text evidence="2">The sequence shown here is derived from an EMBL/GenBank/DDBJ whole genome shotgun (WGS) entry which is preliminary data.</text>
</comment>
<protein>
    <submittedName>
        <fullName evidence="2">Uncharacterized protein</fullName>
    </submittedName>
</protein>
<organism evidence="2 3">
    <name type="scientific">Pseudonocardia parietis</name>
    <dbReference type="NCBI Taxonomy" id="570936"/>
    <lineage>
        <taxon>Bacteria</taxon>
        <taxon>Bacillati</taxon>
        <taxon>Actinomycetota</taxon>
        <taxon>Actinomycetes</taxon>
        <taxon>Pseudonocardiales</taxon>
        <taxon>Pseudonocardiaceae</taxon>
        <taxon>Pseudonocardia</taxon>
    </lineage>
</organism>
<feature type="transmembrane region" description="Helical" evidence="1">
    <location>
        <begin position="21"/>
        <end position="44"/>
    </location>
</feature>
<keyword evidence="1" id="KW-0472">Membrane</keyword>
<keyword evidence="1" id="KW-0812">Transmembrane</keyword>
<dbReference type="EMBL" id="JAGINU010000001">
    <property type="protein sequence ID" value="MBP2371146.1"/>
    <property type="molecule type" value="Genomic_DNA"/>
</dbReference>
<dbReference type="RefSeq" id="WP_210034845.1">
    <property type="nucleotide sequence ID" value="NZ_JAGINU010000001.1"/>
</dbReference>